<evidence type="ECO:0000313" key="2">
    <source>
        <dbReference type="Proteomes" id="UP001056120"/>
    </source>
</evidence>
<gene>
    <name evidence="1" type="ORF">L1987_54149</name>
</gene>
<name>A0ACB9E6B8_9ASTR</name>
<accession>A0ACB9E6B8</accession>
<proteinExistence type="predicted"/>
<dbReference type="EMBL" id="CM042035">
    <property type="protein sequence ID" value="KAI3754367.1"/>
    <property type="molecule type" value="Genomic_DNA"/>
</dbReference>
<organism evidence="1 2">
    <name type="scientific">Smallanthus sonchifolius</name>
    <dbReference type="NCBI Taxonomy" id="185202"/>
    <lineage>
        <taxon>Eukaryota</taxon>
        <taxon>Viridiplantae</taxon>
        <taxon>Streptophyta</taxon>
        <taxon>Embryophyta</taxon>
        <taxon>Tracheophyta</taxon>
        <taxon>Spermatophyta</taxon>
        <taxon>Magnoliopsida</taxon>
        <taxon>eudicotyledons</taxon>
        <taxon>Gunneridae</taxon>
        <taxon>Pentapetalae</taxon>
        <taxon>asterids</taxon>
        <taxon>campanulids</taxon>
        <taxon>Asterales</taxon>
        <taxon>Asteraceae</taxon>
        <taxon>Asteroideae</taxon>
        <taxon>Heliantheae alliance</taxon>
        <taxon>Millerieae</taxon>
        <taxon>Smallanthus</taxon>
    </lineage>
</organism>
<reference evidence="2" key="1">
    <citation type="journal article" date="2022" name="Mol. Ecol. Resour.">
        <title>The genomes of chicory, endive, great burdock and yacon provide insights into Asteraceae palaeo-polyploidization history and plant inulin production.</title>
        <authorList>
            <person name="Fan W."/>
            <person name="Wang S."/>
            <person name="Wang H."/>
            <person name="Wang A."/>
            <person name="Jiang F."/>
            <person name="Liu H."/>
            <person name="Zhao H."/>
            <person name="Xu D."/>
            <person name="Zhang Y."/>
        </authorList>
    </citation>
    <scope>NUCLEOTIDE SEQUENCE [LARGE SCALE GENOMIC DNA]</scope>
    <source>
        <strain evidence="2">cv. Yunnan</strain>
    </source>
</reference>
<reference evidence="1 2" key="2">
    <citation type="journal article" date="2022" name="Mol. Ecol. Resour.">
        <title>The genomes of chicory, endive, great burdock and yacon provide insights into Asteraceae paleo-polyploidization history and plant inulin production.</title>
        <authorList>
            <person name="Fan W."/>
            <person name="Wang S."/>
            <person name="Wang H."/>
            <person name="Wang A."/>
            <person name="Jiang F."/>
            <person name="Liu H."/>
            <person name="Zhao H."/>
            <person name="Xu D."/>
            <person name="Zhang Y."/>
        </authorList>
    </citation>
    <scope>NUCLEOTIDE SEQUENCE [LARGE SCALE GENOMIC DNA]</scope>
    <source>
        <strain evidence="2">cv. Yunnan</strain>
        <tissue evidence="1">Leaves</tissue>
    </source>
</reference>
<protein>
    <submittedName>
        <fullName evidence="1">Uncharacterized protein</fullName>
    </submittedName>
</protein>
<dbReference type="Proteomes" id="UP001056120">
    <property type="component" value="Linkage Group LG18"/>
</dbReference>
<comment type="caution">
    <text evidence="1">The sequence shown here is derived from an EMBL/GenBank/DDBJ whole genome shotgun (WGS) entry which is preliminary data.</text>
</comment>
<sequence length="778" mass="88128">MVETGGGGGSKSGDQIDPSSPLYIHPSDYPRQMQVNEGLTDSNFNDWIQEMSNFLFAKNKIGFVDGTIKKPESTNKDYMAWMRCDAIVKGWLTTAMEKEIRASVKYANTAAEIWEDLKERFGKESAPRAYELKQRLNVTRQDGASVSAYYTKLRRIWDEINVVLPTPRCTCDECKCEIGKKLVESKEKERLYEFLLGLDADFAVIRTQILAMKPTPSLSNAYHMVAEDEQQRTIATGKKTIPEAAAFQANRKETSSSKKPWQKGDKTSTANKVEHCTFCGKDGHNKEGCFKRIGYPDWWPGKKEGPKPKAALAETLPSSVPGLTEEQYGLFLKMLGGINYVKNQRLKLISQRVLGDIITNTDDTPVTVANGVSVPVKGNGEVLLKGGIKIKNALFVPNFKCNLLSVRRLTRDLHCAITFFPDFFVMQGLKTRSLIGAGKCIDGLYRMGVERVERKAMAVTSTTWHKRLGHPSTEKLSHVNFLKNVNFNSNNKGTEHRDKFEPRGRPGVFLGYPCGTKGYRIYDFELRRLVISRHVRFVEEIFPYVDNKLQPEMVKASDEEEHPDWSKGGIPTDDFKDDDSHNDHPSTSNTMHETYMGPQSEQGVNVNSDFDTEPVTEHIDEAQVPVTDHSRPSRIRTQPQRLKDYNVDLLHSIDHADPTHNQATSTVHPLAHYISYKNFSANHKAFLTAIDSFDEPKTFKQAAQDPKWQEAMKIEIHALEQNNTRSLQELPAGKKPIDSKWIYKIKYKPNGEIERYKARLVAKGFTQMEGIDYDPLQS</sequence>
<evidence type="ECO:0000313" key="1">
    <source>
        <dbReference type="EMBL" id="KAI3754367.1"/>
    </source>
</evidence>
<keyword evidence="2" id="KW-1185">Reference proteome</keyword>